<dbReference type="AlphaFoldDB" id="A0AA96WR99"/>
<comment type="subcellular location">
    <subcellularLocation>
        <location evidence="1">Membrane</location>
        <topology evidence="1">Multi-pass membrane protein</topology>
    </subcellularLocation>
</comment>
<dbReference type="CDD" id="cd12916">
    <property type="entry name" value="VKOR_1"/>
    <property type="match status" value="1"/>
</dbReference>
<evidence type="ECO:0000256" key="2">
    <source>
        <dbReference type="ARBA" id="ARBA00006214"/>
    </source>
</evidence>
<accession>A0AA96WR99</accession>
<gene>
    <name evidence="12" type="ORF">HJG54_34660</name>
</gene>
<keyword evidence="6" id="KW-0560">Oxidoreductase</keyword>
<keyword evidence="8" id="KW-1015">Disulfide bond</keyword>
<dbReference type="SMART" id="SM00756">
    <property type="entry name" value="VKc"/>
    <property type="match status" value="1"/>
</dbReference>
<dbReference type="Gene3D" id="3.40.30.10">
    <property type="entry name" value="Glutaredoxin"/>
    <property type="match status" value="1"/>
</dbReference>
<keyword evidence="9" id="KW-0676">Redox-active center</keyword>
<dbReference type="SUPFAM" id="SSF52833">
    <property type="entry name" value="Thioredoxin-like"/>
    <property type="match status" value="1"/>
</dbReference>
<evidence type="ECO:0000256" key="3">
    <source>
        <dbReference type="ARBA" id="ARBA00022692"/>
    </source>
</evidence>
<evidence type="ECO:0000256" key="5">
    <source>
        <dbReference type="ARBA" id="ARBA00022989"/>
    </source>
</evidence>
<name>A0AA96WR99_9CYAN</name>
<evidence type="ECO:0000256" key="7">
    <source>
        <dbReference type="ARBA" id="ARBA00023136"/>
    </source>
</evidence>
<geneLocation type="plasmid" evidence="12">
    <name>p1</name>
</geneLocation>
<dbReference type="InterPro" id="IPR036249">
    <property type="entry name" value="Thioredoxin-like_sf"/>
</dbReference>
<dbReference type="GO" id="GO:0016491">
    <property type="term" value="F:oxidoreductase activity"/>
    <property type="evidence" value="ECO:0007669"/>
    <property type="project" value="UniProtKB-KW"/>
</dbReference>
<proteinExistence type="inferred from homology"/>
<feature type="domain" description="Vitamin K epoxide reductase" evidence="11">
    <location>
        <begin position="11"/>
        <end position="153"/>
    </location>
</feature>
<evidence type="ECO:0000256" key="9">
    <source>
        <dbReference type="ARBA" id="ARBA00023284"/>
    </source>
</evidence>
<dbReference type="InterPro" id="IPR044698">
    <property type="entry name" value="VKOR/LTO1"/>
</dbReference>
<evidence type="ECO:0000256" key="10">
    <source>
        <dbReference type="SAM" id="Phobius"/>
    </source>
</evidence>
<protein>
    <submittedName>
        <fullName evidence="12">Vitamin K epoxide reductase family protein</fullName>
    </submittedName>
</protein>
<evidence type="ECO:0000256" key="8">
    <source>
        <dbReference type="ARBA" id="ARBA00023157"/>
    </source>
</evidence>
<dbReference type="PANTHER" id="PTHR34573:SF1">
    <property type="entry name" value="VITAMIN K EPOXIDE REDUCTASE DOMAIN-CONTAINING PROTEIN"/>
    <property type="match status" value="1"/>
</dbReference>
<dbReference type="EMBL" id="CP053588">
    <property type="protein sequence ID" value="WNZ28056.1"/>
    <property type="molecule type" value="Genomic_DNA"/>
</dbReference>
<feature type="transmembrane region" description="Helical" evidence="10">
    <location>
        <begin position="12"/>
        <end position="32"/>
    </location>
</feature>
<feature type="transmembrane region" description="Helical" evidence="10">
    <location>
        <begin position="161"/>
        <end position="181"/>
    </location>
</feature>
<dbReference type="InterPro" id="IPR038354">
    <property type="entry name" value="VKOR_sf"/>
</dbReference>
<keyword evidence="12" id="KW-0614">Plasmid</keyword>
<sequence>MRRKRSTPWIHRWSRPLMAGIASIGAVVTAYLTYSKLAGNEAACPTGGCDIVLSSPYATVFGQPLALFGFLAYVSMIVFAIAPLLVRSPEQKGLREKLDTWTGLLLFMGATAMMIFSGYLMYLLTAEIKAICVYCVGSAILSTSLFVLAIIGRDWQEVGQLFFTGIIVAVVVLVGTLGVYANINNPSLAEQSASETAGPPITTTSGEAELALATHLQQIGAKMYGAFWCPHCHDQKQLFGQEAFSKIDYVECSPNGQGSPPATACIERGIQGYPTWEIKGQLLQSGTQSLETLANTSGYSGPRNFSNTLPGL</sequence>
<dbReference type="PANTHER" id="PTHR34573">
    <property type="entry name" value="VKC DOMAIN-CONTAINING PROTEIN"/>
    <property type="match status" value="1"/>
</dbReference>
<feature type="transmembrane region" description="Helical" evidence="10">
    <location>
        <begin position="98"/>
        <end position="122"/>
    </location>
</feature>
<evidence type="ECO:0000256" key="4">
    <source>
        <dbReference type="ARBA" id="ARBA00022719"/>
    </source>
</evidence>
<evidence type="ECO:0000259" key="11">
    <source>
        <dbReference type="SMART" id="SM00756"/>
    </source>
</evidence>
<organism evidence="12">
    <name type="scientific">Leptolyngbya sp. NK1-12</name>
    <dbReference type="NCBI Taxonomy" id="2547451"/>
    <lineage>
        <taxon>Bacteria</taxon>
        <taxon>Bacillati</taxon>
        <taxon>Cyanobacteriota</taxon>
        <taxon>Cyanophyceae</taxon>
        <taxon>Leptolyngbyales</taxon>
        <taxon>Leptolyngbyaceae</taxon>
        <taxon>Leptolyngbya group</taxon>
        <taxon>Leptolyngbya</taxon>
    </lineage>
</organism>
<dbReference type="InterPro" id="IPR012932">
    <property type="entry name" value="VKOR"/>
</dbReference>
<dbReference type="GO" id="GO:0048038">
    <property type="term" value="F:quinone binding"/>
    <property type="evidence" value="ECO:0007669"/>
    <property type="project" value="UniProtKB-KW"/>
</dbReference>
<keyword evidence="4" id="KW-0874">Quinone</keyword>
<feature type="transmembrane region" description="Helical" evidence="10">
    <location>
        <begin position="128"/>
        <end position="149"/>
    </location>
</feature>
<dbReference type="RefSeq" id="WP_316437218.1">
    <property type="nucleotide sequence ID" value="NZ_CP053588.1"/>
</dbReference>
<feature type="transmembrane region" description="Helical" evidence="10">
    <location>
        <begin position="65"/>
        <end position="86"/>
    </location>
</feature>
<evidence type="ECO:0000256" key="1">
    <source>
        <dbReference type="ARBA" id="ARBA00004141"/>
    </source>
</evidence>
<evidence type="ECO:0000256" key="6">
    <source>
        <dbReference type="ARBA" id="ARBA00023002"/>
    </source>
</evidence>
<comment type="similarity">
    <text evidence="2">Belongs to the VKOR family.</text>
</comment>
<dbReference type="Gene3D" id="1.20.1440.130">
    <property type="entry name" value="VKOR domain"/>
    <property type="match status" value="1"/>
</dbReference>
<dbReference type="Pfam" id="PF07884">
    <property type="entry name" value="VKOR"/>
    <property type="match status" value="1"/>
</dbReference>
<keyword evidence="3 10" id="KW-0812">Transmembrane</keyword>
<keyword evidence="5 10" id="KW-1133">Transmembrane helix</keyword>
<keyword evidence="7 10" id="KW-0472">Membrane</keyword>
<dbReference type="GO" id="GO:0016020">
    <property type="term" value="C:membrane"/>
    <property type="evidence" value="ECO:0007669"/>
    <property type="project" value="UniProtKB-SubCell"/>
</dbReference>
<evidence type="ECO:0000313" key="12">
    <source>
        <dbReference type="EMBL" id="WNZ28056.1"/>
    </source>
</evidence>
<reference evidence="12" key="1">
    <citation type="submission" date="2020-05" db="EMBL/GenBank/DDBJ databases">
        <authorList>
            <person name="Zhu T."/>
            <person name="Keshari N."/>
            <person name="Lu X."/>
        </authorList>
    </citation>
    <scope>NUCLEOTIDE SEQUENCE</scope>
    <source>
        <strain evidence="12">NK1-12</strain>
        <plasmid evidence="12">p1</plasmid>
    </source>
</reference>